<feature type="non-terminal residue" evidence="2">
    <location>
        <position position="1"/>
    </location>
</feature>
<feature type="compositionally biased region" description="Low complexity" evidence="1">
    <location>
        <begin position="1"/>
        <end position="18"/>
    </location>
</feature>
<dbReference type="EMBL" id="JBJQND010000003">
    <property type="protein sequence ID" value="KAL3882457.1"/>
    <property type="molecule type" value="Genomic_DNA"/>
</dbReference>
<evidence type="ECO:0000313" key="3">
    <source>
        <dbReference type="Proteomes" id="UP001634394"/>
    </source>
</evidence>
<protein>
    <submittedName>
        <fullName evidence="2">Uncharacterized protein</fullName>
    </submittedName>
</protein>
<name>A0ABD3XBS0_SINWO</name>
<sequence>LTVRTRSGSTTTSSSTSSPVPCMKSRSSRQPVEDPIQETRSSSSSPFASQEQNANKKYYQPLFKNFEINLKQVPTKWDIKAFAEQKLGSSNFNDGDVRRVRSRFDYLRNQKRSIQTLSHYPGTRPSSNELKAHLKKAGWYTKDTFNMV</sequence>
<comment type="caution">
    <text evidence="2">The sequence shown here is derived from an EMBL/GenBank/DDBJ whole genome shotgun (WGS) entry which is preliminary data.</text>
</comment>
<dbReference type="AlphaFoldDB" id="A0ABD3XBS0"/>
<keyword evidence="3" id="KW-1185">Reference proteome</keyword>
<accession>A0ABD3XBS0</accession>
<reference evidence="2 3" key="1">
    <citation type="submission" date="2024-11" db="EMBL/GenBank/DDBJ databases">
        <title>Chromosome-level genome assembly of the freshwater bivalve Anodonta woodiana.</title>
        <authorList>
            <person name="Chen X."/>
        </authorList>
    </citation>
    <scope>NUCLEOTIDE SEQUENCE [LARGE SCALE GENOMIC DNA]</scope>
    <source>
        <strain evidence="2">MN2024</strain>
        <tissue evidence="2">Gills</tissue>
    </source>
</reference>
<proteinExistence type="predicted"/>
<evidence type="ECO:0000256" key="1">
    <source>
        <dbReference type="SAM" id="MobiDB-lite"/>
    </source>
</evidence>
<gene>
    <name evidence="2" type="ORF">ACJMK2_028794</name>
</gene>
<organism evidence="2 3">
    <name type="scientific">Sinanodonta woodiana</name>
    <name type="common">Chinese pond mussel</name>
    <name type="synonym">Anodonta woodiana</name>
    <dbReference type="NCBI Taxonomy" id="1069815"/>
    <lineage>
        <taxon>Eukaryota</taxon>
        <taxon>Metazoa</taxon>
        <taxon>Spiralia</taxon>
        <taxon>Lophotrochozoa</taxon>
        <taxon>Mollusca</taxon>
        <taxon>Bivalvia</taxon>
        <taxon>Autobranchia</taxon>
        <taxon>Heteroconchia</taxon>
        <taxon>Palaeoheterodonta</taxon>
        <taxon>Unionida</taxon>
        <taxon>Unionoidea</taxon>
        <taxon>Unionidae</taxon>
        <taxon>Unioninae</taxon>
        <taxon>Sinanodonta</taxon>
    </lineage>
</organism>
<dbReference type="Proteomes" id="UP001634394">
    <property type="component" value="Unassembled WGS sequence"/>
</dbReference>
<feature type="region of interest" description="Disordered" evidence="1">
    <location>
        <begin position="1"/>
        <end position="52"/>
    </location>
</feature>
<evidence type="ECO:0000313" key="2">
    <source>
        <dbReference type="EMBL" id="KAL3882457.1"/>
    </source>
</evidence>